<proteinExistence type="predicted"/>
<accession>A0A9W8UG57</accession>
<keyword evidence="3" id="KW-1185">Reference proteome</keyword>
<dbReference type="Proteomes" id="UP001144673">
    <property type="component" value="Chromosome 3"/>
</dbReference>
<evidence type="ECO:0000313" key="2">
    <source>
        <dbReference type="EMBL" id="KAJ4146916.1"/>
    </source>
</evidence>
<organism evidence="2 3">
    <name type="scientific">Akanthomyces muscarius</name>
    <name type="common">Entomopathogenic fungus</name>
    <name type="synonym">Lecanicillium muscarium</name>
    <dbReference type="NCBI Taxonomy" id="2231603"/>
    <lineage>
        <taxon>Eukaryota</taxon>
        <taxon>Fungi</taxon>
        <taxon>Dikarya</taxon>
        <taxon>Ascomycota</taxon>
        <taxon>Pezizomycotina</taxon>
        <taxon>Sordariomycetes</taxon>
        <taxon>Hypocreomycetidae</taxon>
        <taxon>Hypocreales</taxon>
        <taxon>Cordycipitaceae</taxon>
        <taxon>Akanthomyces</taxon>
    </lineage>
</organism>
<reference evidence="2" key="1">
    <citation type="journal article" date="2023" name="Access Microbiol">
        <title>De-novo genome assembly for Akanthomyces muscarius, a biocontrol agent of insect agricultural pests.</title>
        <authorList>
            <person name="Erdos Z."/>
            <person name="Studholme D.J."/>
            <person name="Raymond B."/>
            <person name="Sharma M."/>
        </authorList>
    </citation>
    <scope>NUCLEOTIDE SEQUENCE</scope>
    <source>
        <strain evidence="2">Ve6</strain>
    </source>
</reference>
<dbReference type="GeneID" id="80888630"/>
<name>A0A9W8UG57_AKAMU</name>
<comment type="caution">
    <text evidence="2">The sequence shown here is derived from an EMBL/GenBank/DDBJ whole genome shotgun (WGS) entry which is preliminary data.</text>
</comment>
<feature type="region of interest" description="Disordered" evidence="1">
    <location>
        <begin position="1"/>
        <end position="52"/>
    </location>
</feature>
<evidence type="ECO:0000313" key="3">
    <source>
        <dbReference type="Proteomes" id="UP001144673"/>
    </source>
</evidence>
<sequence length="348" mass="39212">MGDGFRHIENLTPGNFDRKRRVSAEDASLQQARRGAAQRDRESAFPPTPPSRLRTLLLPAEQQIAATQYFVAWITAVPALITTRKEEILPEFVSRCESLLSQPDTPIADDCHPLHEGRRSYTISCVVNLVLRAAEDAISAELQTPGSINELLLLFLKKWSRPSTSGPIATVEAVRKRNRAHAIPLFNDGHGLQHLSLLELYPLSTTLRKVVASKNPRDNKPDENLYPACQVFMGEVLQHLKSTKVKWEGTFTLSSDDLQSPASRQYLLRLRNKDEDDCIESKSQIAFSLAVPYFIGTKQIQLSDQGQDWRLNWPSNKVLVFVEELRLLSDGHLQIHVQSFKKVLATNT</sequence>
<protein>
    <submittedName>
        <fullName evidence="2">Uncharacterized protein</fullName>
    </submittedName>
</protein>
<dbReference type="EMBL" id="JAJHUN010000010">
    <property type="protein sequence ID" value="KAJ4146916.1"/>
    <property type="molecule type" value="Genomic_DNA"/>
</dbReference>
<evidence type="ECO:0000256" key="1">
    <source>
        <dbReference type="SAM" id="MobiDB-lite"/>
    </source>
</evidence>
<dbReference type="AlphaFoldDB" id="A0A9W8UG57"/>
<gene>
    <name evidence="2" type="ORF">LMH87_001471</name>
</gene>
<dbReference type="RefSeq" id="XP_056049857.1">
    <property type="nucleotide sequence ID" value="XM_056192752.1"/>
</dbReference>